<organism evidence="2 3">
    <name type="scientific">Daedalea quercina L-15889</name>
    <dbReference type="NCBI Taxonomy" id="1314783"/>
    <lineage>
        <taxon>Eukaryota</taxon>
        <taxon>Fungi</taxon>
        <taxon>Dikarya</taxon>
        <taxon>Basidiomycota</taxon>
        <taxon>Agaricomycotina</taxon>
        <taxon>Agaricomycetes</taxon>
        <taxon>Polyporales</taxon>
        <taxon>Fomitopsis</taxon>
    </lineage>
</organism>
<sequence>MRSEEASTSDFWKVSTMSLTTPAVLSTMSPTTAIVPSTAGLTHAYTRKASMTSGVMRLVPWKSSTLNVGGSMGSTPMRASAPPRKSSMGSMICDEKSSNSSWMRGMRSPRAGYIRLGAGGRLT</sequence>
<keyword evidence="3" id="KW-1185">Reference proteome</keyword>
<evidence type="ECO:0000313" key="3">
    <source>
        <dbReference type="Proteomes" id="UP000076727"/>
    </source>
</evidence>
<proteinExistence type="predicted"/>
<reference evidence="2 3" key="1">
    <citation type="journal article" date="2016" name="Mol. Biol. Evol.">
        <title>Comparative Genomics of Early-Diverging Mushroom-Forming Fungi Provides Insights into the Origins of Lignocellulose Decay Capabilities.</title>
        <authorList>
            <person name="Nagy L.G."/>
            <person name="Riley R."/>
            <person name="Tritt A."/>
            <person name="Adam C."/>
            <person name="Daum C."/>
            <person name="Floudas D."/>
            <person name="Sun H."/>
            <person name="Yadav J.S."/>
            <person name="Pangilinan J."/>
            <person name="Larsson K.H."/>
            <person name="Matsuura K."/>
            <person name="Barry K."/>
            <person name="Labutti K."/>
            <person name="Kuo R."/>
            <person name="Ohm R.A."/>
            <person name="Bhattacharya S.S."/>
            <person name="Shirouzu T."/>
            <person name="Yoshinaga Y."/>
            <person name="Martin F.M."/>
            <person name="Grigoriev I.V."/>
            <person name="Hibbett D.S."/>
        </authorList>
    </citation>
    <scope>NUCLEOTIDE SEQUENCE [LARGE SCALE GENOMIC DNA]</scope>
    <source>
        <strain evidence="2 3">L-15889</strain>
    </source>
</reference>
<gene>
    <name evidence="2" type="ORF">DAEQUDRAFT_34761</name>
</gene>
<accession>A0A165SS83</accession>
<protein>
    <submittedName>
        <fullName evidence="2">Uncharacterized protein</fullName>
    </submittedName>
</protein>
<dbReference type="Proteomes" id="UP000076727">
    <property type="component" value="Unassembled WGS sequence"/>
</dbReference>
<dbReference type="AlphaFoldDB" id="A0A165SS83"/>
<feature type="region of interest" description="Disordered" evidence="1">
    <location>
        <begin position="67"/>
        <end position="105"/>
    </location>
</feature>
<dbReference type="EMBL" id="KV429041">
    <property type="protein sequence ID" value="KZT72415.1"/>
    <property type="molecule type" value="Genomic_DNA"/>
</dbReference>
<evidence type="ECO:0000313" key="2">
    <source>
        <dbReference type="EMBL" id="KZT72415.1"/>
    </source>
</evidence>
<name>A0A165SS83_9APHY</name>
<evidence type="ECO:0000256" key="1">
    <source>
        <dbReference type="SAM" id="MobiDB-lite"/>
    </source>
</evidence>